<proteinExistence type="predicted"/>
<accession>A0A0F9VX92</accession>
<organism evidence="1">
    <name type="scientific">marine sediment metagenome</name>
    <dbReference type="NCBI Taxonomy" id="412755"/>
    <lineage>
        <taxon>unclassified sequences</taxon>
        <taxon>metagenomes</taxon>
        <taxon>ecological metagenomes</taxon>
    </lineage>
</organism>
<dbReference type="EMBL" id="LAZR01000268">
    <property type="protein sequence ID" value="KKN78086.1"/>
    <property type="molecule type" value="Genomic_DNA"/>
</dbReference>
<gene>
    <name evidence="1" type="ORF">LCGC14_0353130</name>
</gene>
<evidence type="ECO:0000313" key="1">
    <source>
        <dbReference type="EMBL" id="KKN78086.1"/>
    </source>
</evidence>
<dbReference type="AlphaFoldDB" id="A0A0F9VX92"/>
<comment type="caution">
    <text evidence="1">The sequence shown here is derived from an EMBL/GenBank/DDBJ whole genome shotgun (WGS) entry which is preliminary data.</text>
</comment>
<sequence>MTTNPNDQPMMEIPVAEYEALIASCAAWRTWADGIHLGLTSGEAPNSYEGEPESIKYWVVKNWFDRAIQPQTDKEGILLKQLGKDNHDH</sequence>
<reference evidence="1" key="1">
    <citation type="journal article" date="2015" name="Nature">
        <title>Complex archaea that bridge the gap between prokaryotes and eukaryotes.</title>
        <authorList>
            <person name="Spang A."/>
            <person name="Saw J.H."/>
            <person name="Jorgensen S.L."/>
            <person name="Zaremba-Niedzwiedzka K."/>
            <person name="Martijn J."/>
            <person name="Lind A.E."/>
            <person name="van Eijk R."/>
            <person name="Schleper C."/>
            <person name="Guy L."/>
            <person name="Ettema T.J."/>
        </authorList>
    </citation>
    <scope>NUCLEOTIDE SEQUENCE</scope>
</reference>
<protein>
    <submittedName>
        <fullName evidence="1">Uncharacterized protein</fullName>
    </submittedName>
</protein>
<name>A0A0F9VX92_9ZZZZ</name>